<dbReference type="Gene3D" id="2.60.120.200">
    <property type="match status" value="1"/>
</dbReference>
<dbReference type="GeneID" id="102806473"/>
<evidence type="ECO:0000313" key="4">
    <source>
        <dbReference type="RefSeq" id="XP_006825110.1"/>
    </source>
</evidence>
<protein>
    <submittedName>
        <fullName evidence="4">Uncharacterized protein LOC102806473 isoform X2</fullName>
    </submittedName>
</protein>
<reference evidence="4" key="1">
    <citation type="submission" date="2025-08" db="UniProtKB">
        <authorList>
            <consortium name="RefSeq"/>
        </authorList>
    </citation>
    <scope>IDENTIFICATION</scope>
    <source>
        <tissue evidence="4">Testes</tissue>
    </source>
</reference>
<dbReference type="Proteomes" id="UP000694865">
    <property type="component" value="Unplaced"/>
</dbReference>
<dbReference type="InterPro" id="IPR001846">
    <property type="entry name" value="VWF_type-D"/>
</dbReference>
<dbReference type="RefSeq" id="XP_006825110.1">
    <property type="nucleotide sequence ID" value="XM_006825047.1"/>
</dbReference>
<feature type="chain" id="PRO_5046371949" evidence="1">
    <location>
        <begin position="23"/>
        <end position="427"/>
    </location>
</feature>
<proteinExistence type="predicted"/>
<sequence length="427" mass="47458">MKMLRVLLLVATIIALEGQGDAQFFKRFDYNPVYTPSDAVAFWPLNEEYELDDESGNGNDATDPWGNVTLVAPANGRQCGAYEFRGNPSSYLFFPNNGAYDTSKTTKSITIMAWIYPYGNAGPIFYFDPNKTDTAVELSQVVDNMGGLSASVKFTKHNGTQVTPLTTSIPLNEWYHWTVMYNDDINNGYVYINGIEMAWSNYDPGKLATQYPAQAGAALFPQAWFNGFITCIQIYDRTLTEAEIKAAAYHPKCVCSGKKHDPHLTTLDGRDYSFQGMCWYTLVKDCSSANSQFEITTDFAPRDDTSDEIRTRAVAINVTVGDESVVVNQDNVASVSDGSLKNINIVHDGAKAILSFKLKDTTFKLLWTGKKHMFSIEFIGDYYRGKMCGLLGNADGDAKNDFQKPDGVIVKDVIEFGESWKVPGKQC</sequence>
<dbReference type="PANTHER" id="PTHR47635">
    <property type="entry name" value="CUB DOMAIN-CONTAINING PROTEIN"/>
    <property type="match status" value="1"/>
</dbReference>
<dbReference type="PANTHER" id="PTHR47635:SF2">
    <property type="entry name" value="LAMG-LIKE JELLYROLL FOLD DOMAIN-CONTAINING PROTEIN"/>
    <property type="match status" value="1"/>
</dbReference>
<dbReference type="SMART" id="SM00216">
    <property type="entry name" value="VWD"/>
    <property type="match status" value="1"/>
</dbReference>
<evidence type="ECO:0000313" key="3">
    <source>
        <dbReference type="Proteomes" id="UP000694865"/>
    </source>
</evidence>
<feature type="domain" description="VWFD" evidence="2">
    <location>
        <begin position="251"/>
        <end position="427"/>
    </location>
</feature>
<evidence type="ECO:0000256" key="1">
    <source>
        <dbReference type="SAM" id="SignalP"/>
    </source>
</evidence>
<keyword evidence="1" id="KW-0732">Signal</keyword>
<gene>
    <name evidence="4" type="primary">LOC102806473</name>
</gene>
<dbReference type="Pfam" id="PF13385">
    <property type="entry name" value="Laminin_G_3"/>
    <property type="match status" value="1"/>
</dbReference>
<name>A0ABM0MYL9_SACKO</name>
<dbReference type="PROSITE" id="PS51233">
    <property type="entry name" value="VWFD"/>
    <property type="match status" value="1"/>
</dbReference>
<keyword evidence="3" id="KW-1185">Reference proteome</keyword>
<dbReference type="InterPro" id="IPR013320">
    <property type="entry name" value="ConA-like_dom_sf"/>
</dbReference>
<accession>A0ABM0MYL9</accession>
<organism evidence="3 4">
    <name type="scientific">Saccoglossus kowalevskii</name>
    <name type="common">Acorn worm</name>
    <dbReference type="NCBI Taxonomy" id="10224"/>
    <lineage>
        <taxon>Eukaryota</taxon>
        <taxon>Metazoa</taxon>
        <taxon>Hemichordata</taxon>
        <taxon>Enteropneusta</taxon>
        <taxon>Harrimaniidae</taxon>
        <taxon>Saccoglossus</taxon>
    </lineage>
</organism>
<evidence type="ECO:0000259" key="2">
    <source>
        <dbReference type="PROSITE" id="PS51233"/>
    </source>
</evidence>
<feature type="signal peptide" evidence="1">
    <location>
        <begin position="1"/>
        <end position="22"/>
    </location>
</feature>
<dbReference type="Pfam" id="PF00094">
    <property type="entry name" value="VWD"/>
    <property type="match status" value="1"/>
</dbReference>
<dbReference type="SUPFAM" id="SSF49899">
    <property type="entry name" value="Concanavalin A-like lectins/glucanases"/>
    <property type="match status" value="1"/>
</dbReference>